<feature type="domain" description="Cytochrome c oxidase subunit IV bacterial aa3 type" evidence="2">
    <location>
        <begin position="13"/>
        <end position="41"/>
    </location>
</feature>
<dbReference type="InterPro" id="IPR036596">
    <property type="entry name" value="Cyt-C_aa3_sf"/>
</dbReference>
<dbReference type="EMBL" id="JAATJE010000001">
    <property type="protein sequence ID" value="NJC34082.1"/>
    <property type="molecule type" value="Genomic_DNA"/>
</dbReference>
<sequence>MIRGVEGMAANGEMKAHEKTYGSFLWWLKWGSIIVAVITAIVILLISN</sequence>
<dbReference type="Gene3D" id="1.20.5.160">
    <property type="entry name" value="Bacterial aa3 type cytochrome c oxidase subunit IV"/>
    <property type="match status" value="1"/>
</dbReference>
<keyword evidence="1" id="KW-1133">Transmembrane helix</keyword>
<evidence type="ECO:0000256" key="1">
    <source>
        <dbReference type="SAM" id="Phobius"/>
    </source>
</evidence>
<dbReference type="SUPFAM" id="SSF81469">
    <property type="entry name" value="Bacterial aa3 type cytochrome c oxidase subunit IV"/>
    <property type="match status" value="1"/>
</dbReference>
<comment type="caution">
    <text evidence="3">The sequence shown here is derived from an EMBL/GenBank/DDBJ whole genome shotgun (WGS) entry which is preliminary data.</text>
</comment>
<evidence type="ECO:0000313" key="3">
    <source>
        <dbReference type="EMBL" id="NJC34082.1"/>
    </source>
</evidence>
<dbReference type="Pfam" id="PF07835">
    <property type="entry name" value="COX4_pro_2"/>
    <property type="match status" value="1"/>
</dbReference>
<dbReference type="Proteomes" id="UP000734218">
    <property type="component" value="Unassembled WGS sequence"/>
</dbReference>
<proteinExistence type="predicted"/>
<keyword evidence="1" id="KW-0812">Transmembrane</keyword>
<organism evidence="3 4">
    <name type="scientific">Sphingomonas jejuensis</name>
    <dbReference type="NCBI Taxonomy" id="904715"/>
    <lineage>
        <taxon>Bacteria</taxon>
        <taxon>Pseudomonadati</taxon>
        <taxon>Pseudomonadota</taxon>
        <taxon>Alphaproteobacteria</taxon>
        <taxon>Sphingomonadales</taxon>
        <taxon>Sphingomonadaceae</taxon>
        <taxon>Sphingomonas</taxon>
    </lineage>
</organism>
<keyword evidence="1" id="KW-0472">Membrane</keyword>
<dbReference type="InterPro" id="IPR012422">
    <property type="entry name" value="Cyt_c_oxidase_su4_bac-aa3"/>
</dbReference>
<dbReference type="RefSeq" id="WP_167953978.1">
    <property type="nucleotide sequence ID" value="NZ_JAATJE010000001.1"/>
</dbReference>
<keyword evidence="4" id="KW-1185">Reference proteome</keyword>
<feature type="transmembrane region" description="Helical" evidence="1">
    <location>
        <begin position="24"/>
        <end position="46"/>
    </location>
</feature>
<gene>
    <name evidence="3" type="ORF">GGR88_001556</name>
</gene>
<accession>A0ABX0XMV8</accession>
<evidence type="ECO:0000259" key="2">
    <source>
        <dbReference type="Pfam" id="PF07835"/>
    </source>
</evidence>
<reference evidence="3 4" key="1">
    <citation type="submission" date="2020-03" db="EMBL/GenBank/DDBJ databases">
        <title>Genomic Encyclopedia of Type Strains, Phase IV (KMG-IV): sequencing the most valuable type-strain genomes for metagenomic binning, comparative biology and taxonomic classification.</title>
        <authorList>
            <person name="Goeker M."/>
        </authorList>
    </citation>
    <scope>NUCLEOTIDE SEQUENCE [LARGE SCALE GENOMIC DNA]</scope>
    <source>
        <strain evidence="3 4">DSM 27651</strain>
    </source>
</reference>
<name>A0ABX0XMV8_9SPHN</name>
<evidence type="ECO:0000313" key="4">
    <source>
        <dbReference type="Proteomes" id="UP000734218"/>
    </source>
</evidence>
<protein>
    <recommendedName>
        <fullName evidence="2">Cytochrome c oxidase subunit IV bacterial aa3 type domain-containing protein</fullName>
    </recommendedName>
</protein>